<dbReference type="EMBL" id="CP001682">
    <property type="protein sequence ID" value="ACU94174.1"/>
    <property type="molecule type" value="Genomic_DNA"/>
</dbReference>
<organism evidence="3 4">
    <name type="scientific">Cryptobacterium curtum (strain ATCC 700683 / DSM 15641 / CCUG 43107 / 12-3)</name>
    <dbReference type="NCBI Taxonomy" id="469378"/>
    <lineage>
        <taxon>Bacteria</taxon>
        <taxon>Bacillati</taxon>
        <taxon>Actinomycetota</taxon>
        <taxon>Coriobacteriia</taxon>
        <taxon>Eggerthellales</taxon>
        <taxon>Eggerthellaceae</taxon>
        <taxon>Cryptobacterium</taxon>
    </lineage>
</organism>
<evidence type="ECO:0000313" key="3">
    <source>
        <dbReference type="EMBL" id="ACU94174.1"/>
    </source>
</evidence>
<dbReference type="RefSeq" id="WP_012802862.1">
    <property type="nucleotide sequence ID" value="NC_013170.1"/>
</dbReference>
<dbReference type="Proteomes" id="UP000000954">
    <property type="component" value="Chromosome"/>
</dbReference>
<accession>C7MMN4</accession>
<dbReference type="GO" id="GO:0042597">
    <property type="term" value="C:periplasmic space"/>
    <property type="evidence" value="ECO:0007669"/>
    <property type="project" value="UniProtKB-ARBA"/>
</dbReference>
<proteinExistence type="predicted"/>
<dbReference type="HOGENOM" id="CLU_017028_7_5_11"/>
<dbReference type="PANTHER" id="PTHR30290:SF81">
    <property type="entry name" value="OLIGOPEPTIDE-BINDING PROTEIN OPPA"/>
    <property type="match status" value="1"/>
</dbReference>
<dbReference type="Gene3D" id="3.40.190.10">
    <property type="entry name" value="Periplasmic binding protein-like II"/>
    <property type="match status" value="1"/>
</dbReference>
<evidence type="ECO:0000313" key="4">
    <source>
        <dbReference type="Proteomes" id="UP000000954"/>
    </source>
</evidence>
<dbReference type="eggNOG" id="COG0747">
    <property type="taxonomic scope" value="Bacteria"/>
</dbReference>
<dbReference type="SUPFAM" id="SSF53850">
    <property type="entry name" value="Periplasmic binding protein-like II"/>
    <property type="match status" value="1"/>
</dbReference>
<evidence type="ECO:0000256" key="1">
    <source>
        <dbReference type="SAM" id="Phobius"/>
    </source>
</evidence>
<feature type="transmembrane region" description="Helical" evidence="1">
    <location>
        <begin position="30"/>
        <end position="50"/>
    </location>
</feature>
<protein>
    <submittedName>
        <fullName evidence="3">ABC-type dipeptide transport system, periplasmic component</fullName>
    </submittedName>
</protein>
<feature type="domain" description="Solute-binding protein family 5" evidence="2">
    <location>
        <begin position="118"/>
        <end position="473"/>
    </location>
</feature>
<dbReference type="GO" id="GO:0015833">
    <property type="term" value="P:peptide transport"/>
    <property type="evidence" value="ECO:0007669"/>
    <property type="project" value="TreeGrafter"/>
</dbReference>
<keyword evidence="4" id="KW-1185">Reference proteome</keyword>
<name>C7MMN4_CRYCD</name>
<reference evidence="3 4" key="1">
    <citation type="journal article" date="2009" name="Stand. Genomic Sci.">
        <title>Complete genome sequence of Cryptobacterium curtum type strain (12-3).</title>
        <authorList>
            <person name="Mavrommatis K."/>
            <person name="Pukall R."/>
            <person name="Rohde C."/>
            <person name="Chen F."/>
            <person name="Sims D."/>
            <person name="Brettin T."/>
            <person name="Kuske C."/>
            <person name="Detter J.C."/>
            <person name="Han C."/>
            <person name="Lapidus A."/>
            <person name="Copeland A."/>
            <person name="Glavina Del Rio T."/>
            <person name="Nolan M."/>
            <person name="Lucas S."/>
            <person name="Tice H."/>
            <person name="Cheng J.F."/>
            <person name="Bruce D."/>
            <person name="Goodwin L."/>
            <person name="Pitluck S."/>
            <person name="Ovchinnikova G."/>
            <person name="Pati A."/>
            <person name="Ivanova N."/>
            <person name="Chen A."/>
            <person name="Palaniappan K."/>
            <person name="Chain P."/>
            <person name="D'haeseleer P."/>
            <person name="Goker M."/>
            <person name="Bristow J."/>
            <person name="Eisen J.A."/>
            <person name="Markowitz V."/>
            <person name="Hugenholtz P."/>
            <person name="Rohde M."/>
            <person name="Klenk H.P."/>
            <person name="Kyrpides N.C."/>
        </authorList>
    </citation>
    <scope>NUCLEOTIDE SEQUENCE [LARGE SCALE GENOMIC DNA]</scope>
    <source>
        <strain evidence="4">ATCC 700683 / DSM 15641 / 12-3</strain>
    </source>
</reference>
<dbReference type="AlphaFoldDB" id="C7MMN4"/>
<dbReference type="Gene3D" id="3.10.105.10">
    <property type="entry name" value="Dipeptide-binding Protein, Domain 3"/>
    <property type="match status" value="1"/>
</dbReference>
<dbReference type="GO" id="GO:1904680">
    <property type="term" value="F:peptide transmembrane transporter activity"/>
    <property type="evidence" value="ECO:0007669"/>
    <property type="project" value="TreeGrafter"/>
</dbReference>
<dbReference type="InterPro" id="IPR039424">
    <property type="entry name" value="SBP_5"/>
</dbReference>
<sequence>MNASDEQTFEQGTSCHTLTKKSRQAVSRRAFAKGLIIGGAACAVGISAVGCGGSPDTLGVRDGGKSSVHDGSEPPASLTILYNDAPNSFDPVNKWDGWYTVCRGLTETLVAFDTDMSLRPCLAVDWTNIDELTWQFTIREGVFFQSGRQMDPQAVKESLERSIERAPRAAKKVRIDSIDVDENTIVLHTTEPVSTLPGELAEPVFSIVDVEVVDTAPTHAGTGPYEGDDVSSTESFTLRAYKGYWGGTATVAALTCRRAADANTRAIALRSHDADISSSLLASDLKTFENDPTFTTLTSESVRSVFVICNLRNSLLADRVIREALSKATDRETLGNLLLGGNIRPNGLPFPSYLSYSRAVSDVAQTFDLSSAATLLDSAGYLDTDGDGIREKDGQRLSFSLAYYSSRPEFLQLAPALQDAYRQIGIEIILQLYENIDTVYYNADFDLMLYNTTTVGNGDPSYFLTLYFASDGSENAGGYANDEVDTLVEKMRGEFNQETRFELAAQATRLIMADCPNIFIGSSVMNAVCISDVTGYSLYPVEYYGVTNKLW</sequence>
<dbReference type="PANTHER" id="PTHR30290">
    <property type="entry name" value="PERIPLASMIC BINDING COMPONENT OF ABC TRANSPORTER"/>
    <property type="match status" value="1"/>
</dbReference>
<keyword evidence="1" id="KW-0472">Membrane</keyword>
<keyword evidence="1" id="KW-0812">Transmembrane</keyword>
<dbReference type="STRING" id="469378.Ccur_04510"/>
<evidence type="ECO:0000259" key="2">
    <source>
        <dbReference type="Pfam" id="PF00496"/>
    </source>
</evidence>
<gene>
    <name evidence="3" type="ordered locus">Ccur_04510</name>
</gene>
<dbReference type="PIRSF" id="PIRSF002741">
    <property type="entry name" value="MppA"/>
    <property type="match status" value="1"/>
</dbReference>
<dbReference type="CDD" id="cd08490">
    <property type="entry name" value="PBP2_NikA_DppA_OppA_like_3"/>
    <property type="match status" value="1"/>
</dbReference>
<dbReference type="InterPro" id="IPR000914">
    <property type="entry name" value="SBP_5_dom"/>
</dbReference>
<dbReference type="KEGG" id="ccu:Ccur_04510"/>
<keyword evidence="1" id="KW-1133">Transmembrane helix</keyword>
<dbReference type="Pfam" id="PF00496">
    <property type="entry name" value="SBP_bac_5"/>
    <property type="match status" value="1"/>
</dbReference>
<dbReference type="GO" id="GO:0043190">
    <property type="term" value="C:ATP-binding cassette (ABC) transporter complex"/>
    <property type="evidence" value="ECO:0007669"/>
    <property type="project" value="InterPro"/>
</dbReference>
<dbReference type="InterPro" id="IPR030678">
    <property type="entry name" value="Peptide/Ni-bd"/>
</dbReference>
<dbReference type="OrthoDB" id="9764591at2"/>